<protein>
    <recommendedName>
        <fullName evidence="1">Peptidase M13 N-terminal domain-containing protein</fullName>
    </recommendedName>
</protein>
<proteinExistence type="predicted"/>
<dbReference type="AlphaFoldDB" id="A0A0B6ZUD4"/>
<dbReference type="SUPFAM" id="SSF55486">
    <property type="entry name" value="Metalloproteases ('zincins'), catalytic domain"/>
    <property type="match status" value="1"/>
</dbReference>
<feature type="non-terminal residue" evidence="2">
    <location>
        <position position="103"/>
    </location>
</feature>
<dbReference type="Gene3D" id="1.10.1380.10">
    <property type="entry name" value="Neutral endopeptidase , domain2"/>
    <property type="match status" value="1"/>
</dbReference>
<dbReference type="InterPro" id="IPR008753">
    <property type="entry name" value="Peptidase_M13_N"/>
</dbReference>
<dbReference type="GO" id="GO:0006508">
    <property type="term" value="P:proteolysis"/>
    <property type="evidence" value="ECO:0007669"/>
    <property type="project" value="InterPro"/>
</dbReference>
<reference evidence="2" key="1">
    <citation type="submission" date="2014-12" db="EMBL/GenBank/DDBJ databases">
        <title>Insight into the proteome of Arion vulgaris.</title>
        <authorList>
            <person name="Aradska J."/>
            <person name="Bulat T."/>
            <person name="Smidak R."/>
            <person name="Sarate P."/>
            <person name="Gangsoo J."/>
            <person name="Sialana F."/>
            <person name="Bilban M."/>
            <person name="Lubec G."/>
        </authorList>
    </citation>
    <scope>NUCLEOTIDE SEQUENCE</scope>
    <source>
        <tissue evidence="2">Skin</tissue>
    </source>
</reference>
<name>A0A0B6ZUD4_9EUPU</name>
<dbReference type="EMBL" id="HACG01025343">
    <property type="protein sequence ID" value="CEK72208.1"/>
    <property type="molecule type" value="Transcribed_RNA"/>
</dbReference>
<sequence length="103" mass="11900">HLFTSFGATEAEAVARAESMLELENFIASASAGHNHIHDQFRLYNVMPISLLQYNYSMINWIQHFSVLGFHVTGETEVVILHPDYMYKITHFLQDYYSGSEEK</sequence>
<dbReference type="InterPro" id="IPR042089">
    <property type="entry name" value="Peptidase_M13_dom_2"/>
</dbReference>
<organism evidence="2">
    <name type="scientific">Arion vulgaris</name>
    <dbReference type="NCBI Taxonomy" id="1028688"/>
    <lineage>
        <taxon>Eukaryota</taxon>
        <taxon>Metazoa</taxon>
        <taxon>Spiralia</taxon>
        <taxon>Lophotrochozoa</taxon>
        <taxon>Mollusca</taxon>
        <taxon>Gastropoda</taxon>
        <taxon>Heterobranchia</taxon>
        <taxon>Euthyneura</taxon>
        <taxon>Panpulmonata</taxon>
        <taxon>Eupulmonata</taxon>
        <taxon>Stylommatophora</taxon>
        <taxon>Helicina</taxon>
        <taxon>Arionoidea</taxon>
        <taxon>Arionidae</taxon>
        <taxon>Arion</taxon>
    </lineage>
</organism>
<evidence type="ECO:0000259" key="1">
    <source>
        <dbReference type="Pfam" id="PF05649"/>
    </source>
</evidence>
<accession>A0A0B6ZUD4</accession>
<feature type="domain" description="Peptidase M13 N-terminal" evidence="1">
    <location>
        <begin position="2"/>
        <end position="94"/>
    </location>
</feature>
<evidence type="ECO:0000313" key="2">
    <source>
        <dbReference type="EMBL" id="CEK72208.1"/>
    </source>
</evidence>
<gene>
    <name evidence="2" type="primary">ORF81469</name>
</gene>
<dbReference type="Pfam" id="PF05649">
    <property type="entry name" value="Peptidase_M13_N"/>
    <property type="match status" value="1"/>
</dbReference>
<feature type="non-terminal residue" evidence="2">
    <location>
        <position position="1"/>
    </location>
</feature>